<feature type="transmembrane region" description="Helical" evidence="8">
    <location>
        <begin position="335"/>
        <end position="355"/>
    </location>
</feature>
<feature type="transmembrane region" description="Helical" evidence="8">
    <location>
        <begin position="272"/>
        <end position="290"/>
    </location>
</feature>
<evidence type="ECO:0000256" key="7">
    <source>
        <dbReference type="ARBA" id="ARBA00023136"/>
    </source>
</evidence>
<dbReference type="InterPro" id="IPR006016">
    <property type="entry name" value="UspA"/>
</dbReference>
<protein>
    <submittedName>
        <fullName evidence="10">Cation:proton antiporter</fullName>
    </submittedName>
</protein>
<gene>
    <name evidence="10" type="ORF">RM540_14610</name>
</gene>
<dbReference type="InterPro" id="IPR002178">
    <property type="entry name" value="PTS_EIIA_type-2_dom"/>
</dbReference>
<name>A0ABU3BUL4_9BACT</name>
<dbReference type="Gene3D" id="1.20.1530.20">
    <property type="match status" value="1"/>
</dbReference>
<evidence type="ECO:0000259" key="9">
    <source>
        <dbReference type="PROSITE" id="PS51094"/>
    </source>
</evidence>
<keyword evidence="4 8" id="KW-0812">Transmembrane</keyword>
<keyword evidence="5 8" id="KW-1133">Transmembrane helix</keyword>
<dbReference type="InterPro" id="IPR014729">
    <property type="entry name" value="Rossmann-like_a/b/a_fold"/>
</dbReference>
<feature type="transmembrane region" description="Helical" evidence="8">
    <location>
        <begin position="94"/>
        <end position="117"/>
    </location>
</feature>
<dbReference type="Pfam" id="PF00999">
    <property type="entry name" value="Na_H_Exchanger"/>
    <property type="match status" value="1"/>
</dbReference>
<feature type="transmembrane region" description="Helical" evidence="8">
    <location>
        <begin position="38"/>
        <end position="57"/>
    </location>
</feature>
<keyword evidence="6" id="KW-0406">Ion transport</keyword>
<dbReference type="InterPro" id="IPR016152">
    <property type="entry name" value="PTrfase/Anion_transptr"/>
</dbReference>
<evidence type="ECO:0000256" key="6">
    <source>
        <dbReference type="ARBA" id="ARBA00023065"/>
    </source>
</evidence>
<dbReference type="RefSeq" id="WP_311665428.1">
    <property type="nucleotide sequence ID" value="NZ_JAVRHT010000045.1"/>
</dbReference>
<keyword evidence="11" id="KW-1185">Reference proteome</keyword>
<evidence type="ECO:0000313" key="11">
    <source>
        <dbReference type="Proteomes" id="UP001267426"/>
    </source>
</evidence>
<evidence type="ECO:0000313" key="10">
    <source>
        <dbReference type="EMBL" id="MDT0632987.1"/>
    </source>
</evidence>
<dbReference type="Gene3D" id="3.40.50.620">
    <property type="entry name" value="HUPs"/>
    <property type="match status" value="1"/>
</dbReference>
<dbReference type="Gene3D" id="3.40.930.10">
    <property type="entry name" value="Mannitol-specific EII, Chain A"/>
    <property type="match status" value="1"/>
</dbReference>
<keyword evidence="3" id="KW-0050">Antiport</keyword>
<dbReference type="Proteomes" id="UP001267426">
    <property type="component" value="Unassembled WGS sequence"/>
</dbReference>
<feature type="transmembrane region" description="Helical" evidence="8">
    <location>
        <begin position="123"/>
        <end position="141"/>
    </location>
</feature>
<dbReference type="InterPro" id="IPR038770">
    <property type="entry name" value="Na+/solute_symporter_sf"/>
</dbReference>
<dbReference type="PROSITE" id="PS51094">
    <property type="entry name" value="PTS_EIIA_TYPE_2"/>
    <property type="match status" value="1"/>
</dbReference>
<feature type="transmembrane region" description="Helical" evidence="8">
    <location>
        <begin position="153"/>
        <end position="174"/>
    </location>
</feature>
<dbReference type="SUPFAM" id="SSF55804">
    <property type="entry name" value="Phoshotransferase/anion transport protein"/>
    <property type="match status" value="1"/>
</dbReference>
<feature type="domain" description="PTS EIIA type-2" evidence="9">
    <location>
        <begin position="685"/>
        <end position="828"/>
    </location>
</feature>
<organism evidence="10 11">
    <name type="scientific">Rubrivirga litoralis</name>
    <dbReference type="NCBI Taxonomy" id="3075598"/>
    <lineage>
        <taxon>Bacteria</taxon>
        <taxon>Pseudomonadati</taxon>
        <taxon>Rhodothermota</taxon>
        <taxon>Rhodothermia</taxon>
        <taxon>Rhodothermales</taxon>
        <taxon>Rubricoccaceae</taxon>
        <taxon>Rubrivirga</taxon>
    </lineage>
</organism>
<accession>A0ABU3BUL4</accession>
<dbReference type="SUPFAM" id="SSF52402">
    <property type="entry name" value="Adenine nucleotide alpha hydrolases-like"/>
    <property type="match status" value="1"/>
</dbReference>
<dbReference type="Pfam" id="PF00582">
    <property type="entry name" value="Usp"/>
    <property type="match status" value="1"/>
</dbReference>
<dbReference type="EMBL" id="JAVRHT010000045">
    <property type="protein sequence ID" value="MDT0632987.1"/>
    <property type="molecule type" value="Genomic_DNA"/>
</dbReference>
<feature type="transmembrane region" description="Helical" evidence="8">
    <location>
        <begin position="13"/>
        <end position="31"/>
    </location>
</feature>
<sequence length="838" mass="87393">MDLPVPELPITDPVLIVAITMGILLVGPLLFERLRIPGLVGLIALGAVAGPSVTGLLERDDTFVLLGTLGLLYLMFTAGVTLDLAEFARQRRTAIAFGALSFALPMGLALAAGVGVLGYGLPAAALLGSIVGSHTLLALPLAGRLGISTNRAIVVATGATLVTDLLSLLVLAVVQGVEGGGGGAGFWLAFAARAAVWAAAVLWLLPRVARSFFRRVRREDDAAFAFLLAAVFFSAWAAELAGLASIIGAFLAGIALNRLIPKQSPLMTRLQFVGDAILVPFFLVSVGLLVDVRVLGSLEVWGLALLFFALVVVGKGGAAFLSIPAFGFSRDESGAVAGLTIPQAAATLAVTLIGFDIGLFDQTAVNAVVVVIVLSCLVGPSLVQAFGRRLALAEAERPYEPAEAPERILVALSNPETAEELMELALLLRSAQSEEPVYPVAVARSGHEEAGRVADAERLMERAVTWATAASVPCVPTVRIDDNPAAGVTRAARELRASEIVAGWNGQISPGALAFGHVVDEVVGETRSMAVVARLVSPLAAAKRLVVLAPPLVWREVGFARAVRVLKVLASQKGLRVMVLAAEADAPEVTARFDEARPEAAVEVVALADWRRAVRHLDTLAQADDVLVIVGVRSGAVAWRPALQRLPRVLARRHPTLDLLSVTLSEAELVPVLAEAVNADGHEDLVLPPAHIALDLAPAAPDSMLRRVLYGGFPDAPSTAARLAEALVGDGAEDAPEVTPGVVFYHAHTDAVDAPRTFVGVCPGGVALPHASGPAHVLLVLLAPESMAPDAYLRSLAVTARLVRSEAEVEALLAAGTPEEAHAVLFASIRNDLMESAV</sequence>
<evidence type="ECO:0000256" key="4">
    <source>
        <dbReference type="ARBA" id="ARBA00022692"/>
    </source>
</evidence>
<evidence type="ECO:0000256" key="3">
    <source>
        <dbReference type="ARBA" id="ARBA00022449"/>
    </source>
</evidence>
<keyword evidence="7 8" id="KW-0472">Membrane</keyword>
<proteinExistence type="predicted"/>
<comment type="caution">
    <text evidence="10">The sequence shown here is derived from an EMBL/GenBank/DDBJ whole genome shotgun (WGS) entry which is preliminary data.</text>
</comment>
<feature type="transmembrane region" description="Helical" evidence="8">
    <location>
        <begin position="367"/>
        <end position="387"/>
    </location>
</feature>
<reference evidence="10 11" key="1">
    <citation type="submission" date="2023-09" db="EMBL/GenBank/DDBJ databases">
        <authorList>
            <person name="Rey-Velasco X."/>
        </authorList>
    </citation>
    <scope>NUCLEOTIDE SEQUENCE [LARGE SCALE GENOMIC DNA]</scope>
    <source>
        <strain evidence="10 11">F394</strain>
    </source>
</reference>
<evidence type="ECO:0000256" key="1">
    <source>
        <dbReference type="ARBA" id="ARBA00004141"/>
    </source>
</evidence>
<evidence type="ECO:0000256" key="8">
    <source>
        <dbReference type="SAM" id="Phobius"/>
    </source>
</evidence>
<dbReference type="PANTHER" id="PTHR43562">
    <property type="entry name" value="NAPA-TYPE SODIUM/HYDROGEN ANTIPORTER"/>
    <property type="match status" value="1"/>
</dbReference>
<comment type="subcellular location">
    <subcellularLocation>
        <location evidence="1">Membrane</location>
        <topology evidence="1">Multi-pass membrane protein</topology>
    </subcellularLocation>
</comment>
<feature type="transmembrane region" description="Helical" evidence="8">
    <location>
        <begin position="221"/>
        <end position="237"/>
    </location>
</feature>
<dbReference type="PANTHER" id="PTHR43562:SF4">
    <property type="entry name" value="NA(+)_H(+) ANTIPORTER NHAS5"/>
    <property type="match status" value="1"/>
</dbReference>
<keyword evidence="2" id="KW-0813">Transport</keyword>
<evidence type="ECO:0000256" key="2">
    <source>
        <dbReference type="ARBA" id="ARBA00022448"/>
    </source>
</evidence>
<feature type="transmembrane region" description="Helical" evidence="8">
    <location>
        <begin position="186"/>
        <end position="209"/>
    </location>
</feature>
<dbReference type="InterPro" id="IPR006153">
    <property type="entry name" value="Cation/H_exchanger_TM"/>
</dbReference>
<feature type="transmembrane region" description="Helical" evidence="8">
    <location>
        <begin position="302"/>
        <end position="323"/>
    </location>
</feature>
<feature type="transmembrane region" description="Helical" evidence="8">
    <location>
        <begin position="63"/>
        <end position="82"/>
    </location>
</feature>
<evidence type="ECO:0000256" key="5">
    <source>
        <dbReference type="ARBA" id="ARBA00022989"/>
    </source>
</evidence>